<reference evidence="2" key="2">
    <citation type="journal article" date="2017" name="Nat. Plants">
        <title>The Aegilops tauschii genome reveals multiple impacts of transposons.</title>
        <authorList>
            <person name="Zhao G."/>
            <person name="Zou C."/>
            <person name="Li K."/>
            <person name="Wang K."/>
            <person name="Li T."/>
            <person name="Gao L."/>
            <person name="Zhang X."/>
            <person name="Wang H."/>
            <person name="Yang Z."/>
            <person name="Liu X."/>
            <person name="Jiang W."/>
            <person name="Mao L."/>
            <person name="Kong X."/>
            <person name="Jiao Y."/>
            <person name="Jia J."/>
        </authorList>
    </citation>
    <scope>NUCLEOTIDE SEQUENCE [LARGE SCALE GENOMIC DNA]</scope>
    <source>
        <strain evidence="2">cv. AL8/78</strain>
    </source>
</reference>
<evidence type="ECO:0000313" key="1">
    <source>
        <dbReference type="EnsemblPlants" id="AET6Gv20667700.3"/>
    </source>
</evidence>
<evidence type="ECO:0000313" key="2">
    <source>
        <dbReference type="Proteomes" id="UP000015105"/>
    </source>
</evidence>
<dbReference type="Proteomes" id="UP000015105">
    <property type="component" value="Chromosome 6D"/>
</dbReference>
<dbReference type="AlphaFoldDB" id="A0A453PAE0"/>
<organism evidence="1 2">
    <name type="scientific">Aegilops tauschii subsp. strangulata</name>
    <name type="common">Goatgrass</name>
    <dbReference type="NCBI Taxonomy" id="200361"/>
    <lineage>
        <taxon>Eukaryota</taxon>
        <taxon>Viridiplantae</taxon>
        <taxon>Streptophyta</taxon>
        <taxon>Embryophyta</taxon>
        <taxon>Tracheophyta</taxon>
        <taxon>Spermatophyta</taxon>
        <taxon>Magnoliopsida</taxon>
        <taxon>Liliopsida</taxon>
        <taxon>Poales</taxon>
        <taxon>Poaceae</taxon>
        <taxon>BOP clade</taxon>
        <taxon>Pooideae</taxon>
        <taxon>Triticodae</taxon>
        <taxon>Triticeae</taxon>
        <taxon>Triticinae</taxon>
        <taxon>Aegilops</taxon>
    </lineage>
</organism>
<dbReference type="Gramene" id="AET6Gv20667700.3">
    <property type="protein sequence ID" value="AET6Gv20667700.3"/>
    <property type="gene ID" value="AET6Gv20667700"/>
</dbReference>
<keyword evidence="2" id="KW-1185">Reference proteome</keyword>
<sequence>GGEVFAVKKMKWDACEELKILQKVRPFPSKT</sequence>
<accession>A0A453PAE0</accession>
<reference evidence="1" key="5">
    <citation type="journal article" date="2021" name="G3 (Bethesda)">
        <title>Aegilops tauschii genome assembly Aet v5.0 features greater sequence contiguity and improved annotation.</title>
        <authorList>
            <person name="Wang L."/>
            <person name="Zhu T."/>
            <person name="Rodriguez J.C."/>
            <person name="Deal K.R."/>
            <person name="Dubcovsky J."/>
            <person name="McGuire P.E."/>
            <person name="Lux T."/>
            <person name="Spannagl M."/>
            <person name="Mayer K.F.X."/>
            <person name="Baldrich P."/>
            <person name="Meyers B.C."/>
            <person name="Huo N."/>
            <person name="Gu Y.Q."/>
            <person name="Zhou H."/>
            <person name="Devos K.M."/>
            <person name="Bennetzen J.L."/>
            <person name="Unver T."/>
            <person name="Budak H."/>
            <person name="Gulick P.J."/>
            <person name="Galiba G."/>
            <person name="Kalapos B."/>
            <person name="Nelson D.R."/>
            <person name="Li P."/>
            <person name="You F.M."/>
            <person name="Luo M.C."/>
            <person name="Dvorak J."/>
        </authorList>
    </citation>
    <scope>NUCLEOTIDE SEQUENCE [LARGE SCALE GENOMIC DNA]</scope>
    <source>
        <strain evidence="1">cv. AL8/78</strain>
    </source>
</reference>
<reference evidence="2" key="1">
    <citation type="journal article" date="2014" name="Science">
        <title>Ancient hybridizations among the ancestral genomes of bread wheat.</title>
        <authorList>
            <consortium name="International Wheat Genome Sequencing Consortium,"/>
            <person name="Marcussen T."/>
            <person name="Sandve S.R."/>
            <person name="Heier L."/>
            <person name="Spannagl M."/>
            <person name="Pfeifer M."/>
            <person name="Jakobsen K.S."/>
            <person name="Wulff B.B."/>
            <person name="Steuernagel B."/>
            <person name="Mayer K.F."/>
            <person name="Olsen O.A."/>
        </authorList>
    </citation>
    <scope>NUCLEOTIDE SEQUENCE [LARGE SCALE GENOMIC DNA]</scope>
    <source>
        <strain evidence="2">cv. AL8/78</strain>
    </source>
</reference>
<protein>
    <submittedName>
        <fullName evidence="1">Uncharacterized protein</fullName>
    </submittedName>
</protein>
<name>A0A453PAE0_AEGTS</name>
<dbReference type="EnsemblPlants" id="AET6Gv20667700.3">
    <property type="protein sequence ID" value="AET6Gv20667700.3"/>
    <property type="gene ID" value="AET6Gv20667700"/>
</dbReference>
<proteinExistence type="predicted"/>
<reference evidence="1" key="3">
    <citation type="journal article" date="2017" name="Nature">
        <title>Genome sequence of the progenitor of the wheat D genome Aegilops tauschii.</title>
        <authorList>
            <person name="Luo M.C."/>
            <person name="Gu Y.Q."/>
            <person name="Puiu D."/>
            <person name="Wang H."/>
            <person name="Twardziok S.O."/>
            <person name="Deal K.R."/>
            <person name="Huo N."/>
            <person name="Zhu T."/>
            <person name="Wang L."/>
            <person name="Wang Y."/>
            <person name="McGuire P.E."/>
            <person name="Liu S."/>
            <person name="Long H."/>
            <person name="Ramasamy R.K."/>
            <person name="Rodriguez J.C."/>
            <person name="Van S.L."/>
            <person name="Yuan L."/>
            <person name="Wang Z."/>
            <person name="Xia Z."/>
            <person name="Xiao L."/>
            <person name="Anderson O.D."/>
            <person name="Ouyang S."/>
            <person name="Liang Y."/>
            <person name="Zimin A.V."/>
            <person name="Pertea G."/>
            <person name="Qi P."/>
            <person name="Bennetzen J.L."/>
            <person name="Dai X."/>
            <person name="Dawson M.W."/>
            <person name="Muller H.G."/>
            <person name="Kugler K."/>
            <person name="Rivarola-Duarte L."/>
            <person name="Spannagl M."/>
            <person name="Mayer K.F.X."/>
            <person name="Lu F.H."/>
            <person name="Bevan M.W."/>
            <person name="Leroy P."/>
            <person name="Li P."/>
            <person name="You F.M."/>
            <person name="Sun Q."/>
            <person name="Liu Z."/>
            <person name="Lyons E."/>
            <person name="Wicker T."/>
            <person name="Salzberg S.L."/>
            <person name="Devos K.M."/>
            <person name="Dvorak J."/>
        </authorList>
    </citation>
    <scope>NUCLEOTIDE SEQUENCE [LARGE SCALE GENOMIC DNA]</scope>
    <source>
        <strain evidence="1">cv. AL8/78</strain>
    </source>
</reference>
<reference evidence="1" key="4">
    <citation type="submission" date="2019-03" db="UniProtKB">
        <authorList>
            <consortium name="EnsemblPlants"/>
        </authorList>
    </citation>
    <scope>IDENTIFICATION</scope>
</reference>